<proteinExistence type="predicted"/>
<dbReference type="Proteomes" id="UP001501476">
    <property type="component" value="Unassembled WGS sequence"/>
</dbReference>
<evidence type="ECO:0000313" key="2">
    <source>
        <dbReference type="Proteomes" id="UP001501476"/>
    </source>
</evidence>
<organism evidence="1 2">
    <name type="scientific">Methylophaga marina</name>
    <dbReference type="NCBI Taxonomy" id="45495"/>
    <lineage>
        <taxon>Bacteria</taxon>
        <taxon>Pseudomonadati</taxon>
        <taxon>Pseudomonadota</taxon>
        <taxon>Gammaproteobacteria</taxon>
        <taxon>Thiotrichales</taxon>
        <taxon>Piscirickettsiaceae</taxon>
        <taxon>Methylophaga</taxon>
    </lineage>
</organism>
<evidence type="ECO:0000313" key="1">
    <source>
        <dbReference type="EMBL" id="GAA0217972.1"/>
    </source>
</evidence>
<keyword evidence="2" id="KW-1185">Reference proteome</keyword>
<gene>
    <name evidence="1" type="ORF">GCM10008964_06830</name>
</gene>
<comment type="caution">
    <text evidence="1">The sequence shown here is derived from an EMBL/GenBank/DDBJ whole genome shotgun (WGS) entry which is preliminary data.</text>
</comment>
<sequence>MLPHWLSIMTDELNVCIRPNSLVIRSFQGVAGKTRCVDQQKIMFKKAIDHMDVDVAYLAKVLQTTLSQDRWQAKTARIVLANSFVRYAVLPWNPAIKTKEEKQGYLQHLFVSMYGDVVKSWNKTSSPAGFGQSAVASAIPTPLIQTIDAVFSTLAIKLVSVQPYLMSVMNEAISVIKDQQLQTLCWLTVVSDGRLCLGLMAEGQWMWLKNVQQESDVIGQIELLIERERLVNSEFDKALQQRYEQPMLLHWPDISSSSAIKIATYRVIRLPSSKLFANEQPDTQVTRLIAS</sequence>
<protein>
    <submittedName>
        <fullName evidence="1">Uncharacterized protein</fullName>
    </submittedName>
</protein>
<name>A0ABN0TC28_9GAMM</name>
<accession>A0ABN0TC28</accession>
<dbReference type="EMBL" id="BAAADG010000003">
    <property type="protein sequence ID" value="GAA0217972.1"/>
    <property type="molecule type" value="Genomic_DNA"/>
</dbReference>
<reference evidence="1 2" key="1">
    <citation type="journal article" date="2019" name="Int. J. Syst. Evol. Microbiol.">
        <title>The Global Catalogue of Microorganisms (GCM) 10K type strain sequencing project: providing services to taxonomists for standard genome sequencing and annotation.</title>
        <authorList>
            <consortium name="The Broad Institute Genomics Platform"/>
            <consortium name="The Broad Institute Genome Sequencing Center for Infectious Disease"/>
            <person name="Wu L."/>
            <person name="Ma J."/>
        </authorList>
    </citation>
    <scope>NUCLEOTIDE SEQUENCE [LARGE SCALE GENOMIC DNA]</scope>
    <source>
        <strain evidence="1 2">JCM 6886</strain>
    </source>
</reference>
<dbReference type="RefSeq" id="WP_286304783.1">
    <property type="nucleotide sequence ID" value="NZ_AP027741.1"/>
</dbReference>